<dbReference type="AlphaFoldDB" id="A0A6N7YTI0"/>
<comment type="caution">
    <text evidence="3">The sequence shown here is derived from an EMBL/GenBank/DDBJ whole genome shotgun (WGS) entry which is preliminary data.</text>
</comment>
<dbReference type="InterPro" id="IPR051267">
    <property type="entry name" value="STEAP_metalloreductase"/>
</dbReference>
<name>A0A6N7YTI0_9PSEU</name>
<keyword evidence="4" id="KW-1185">Reference proteome</keyword>
<evidence type="ECO:0000313" key="4">
    <source>
        <dbReference type="Proteomes" id="UP000440096"/>
    </source>
</evidence>
<organism evidence="3 4">
    <name type="scientific">Amycolatopsis pithecellobii</name>
    <dbReference type="NCBI Taxonomy" id="664692"/>
    <lineage>
        <taxon>Bacteria</taxon>
        <taxon>Bacillati</taxon>
        <taxon>Actinomycetota</taxon>
        <taxon>Actinomycetes</taxon>
        <taxon>Pseudonocardiales</taxon>
        <taxon>Pseudonocardiaceae</taxon>
        <taxon>Amycolatopsis</taxon>
    </lineage>
</organism>
<protein>
    <submittedName>
        <fullName evidence="3">NADP oxidoreductase</fullName>
    </submittedName>
</protein>
<proteinExistence type="predicted"/>
<dbReference type="PANTHER" id="PTHR14239">
    <property type="entry name" value="DUDULIN-RELATED"/>
    <property type="match status" value="1"/>
</dbReference>
<dbReference type="GO" id="GO:0016491">
    <property type="term" value="F:oxidoreductase activity"/>
    <property type="evidence" value="ECO:0007669"/>
    <property type="project" value="UniProtKB-KW"/>
</dbReference>
<reference evidence="3 4" key="1">
    <citation type="submission" date="2019-11" db="EMBL/GenBank/DDBJ databases">
        <title>Draft genome of Amycolatopsis RM579.</title>
        <authorList>
            <person name="Duangmal K."/>
            <person name="Mingma R."/>
        </authorList>
    </citation>
    <scope>NUCLEOTIDE SEQUENCE [LARGE SCALE GENOMIC DNA]</scope>
    <source>
        <strain evidence="3 4">RM579</strain>
    </source>
</reference>
<dbReference type="OrthoDB" id="3194817at2"/>
<dbReference type="RefSeq" id="WP_154757445.1">
    <property type="nucleotide sequence ID" value="NZ_WMBA01000019.1"/>
</dbReference>
<dbReference type="SUPFAM" id="SSF51735">
    <property type="entry name" value="NAD(P)-binding Rossmann-fold domains"/>
    <property type="match status" value="1"/>
</dbReference>
<evidence type="ECO:0000259" key="2">
    <source>
        <dbReference type="Pfam" id="PF03807"/>
    </source>
</evidence>
<accession>A0A6N7YTI0</accession>
<dbReference type="EMBL" id="WMBA01000019">
    <property type="protein sequence ID" value="MTD55242.1"/>
    <property type="molecule type" value="Genomic_DNA"/>
</dbReference>
<dbReference type="Gene3D" id="3.40.50.720">
    <property type="entry name" value="NAD(P)-binding Rossmann-like Domain"/>
    <property type="match status" value="1"/>
</dbReference>
<dbReference type="InterPro" id="IPR036291">
    <property type="entry name" value="NAD(P)-bd_dom_sf"/>
</dbReference>
<sequence>MYTTGILGAGRVGATLAGKLAEAGHDVTVGTRSGTRPDHWSGPQITFADHGETARRAEIVINATPGESTLERLTALREPLAGKLLIDISNATRHGADGMPGGLLYPDASLAEHLQDALPATRVVKTLNTMLFTVMAEPRSLSVPPTAFLSGNDPDAKKVVSGLLGDLGWESSWLLDLGDVSTARATEALILLVPHVIRSRGFAPFAFALAS</sequence>
<gene>
    <name evidence="3" type="ORF">GKO32_14815</name>
</gene>
<feature type="domain" description="Pyrroline-5-carboxylate reductase catalytic N-terminal" evidence="2">
    <location>
        <begin position="5"/>
        <end position="90"/>
    </location>
</feature>
<dbReference type="InterPro" id="IPR028939">
    <property type="entry name" value="P5C_Rdtase_cat_N"/>
</dbReference>
<dbReference type="Pfam" id="PF03807">
    <property type="entry name" value="F420_oxidored"/>
    <property type="match status" value="1"/>
</dbReference>
<evidence type="ECO:0000256" key="1">
    <source>
        <dbReference type="ARBA" id="ARBA00023002"/>
    </source>
</evidence>
<dbReference type="Proteomes" id="UP000440096">
    <property type="component" value="Unassembled WGS sequence"/>
</dbReference>
<keyword evidence="1" id="KW-0560">Oxidoreductase</keyword>
<evidence type="ECO:0000313" key="3">
    <source>
        <dbReference type="EMBL" id="MTD55242.1"/>
    </source>
</evidence>